<name>A0A1Y6IQY8_9VIBR</name>
<dbReference type="Proteomes" id="UP000196125">
    <property type="component" value="Unassembled WGS sequence"/>
</dbReference>
<organism evidence="1 2">
    <name type="scientific">Vibrio mangrovi</name>
    <dbReference type="NCBI Taxonomy" id="474394"/>
    <lineage>
        <taxon>Bacteria</taxon>
        <taxon>Pseudomonadati</taxon>
        <taxon>Pseudomonadota</taxon>
        <taxon>Gammaproteobacteria</taxon>
        <taxon>Vibrionales</taxon>
        <taxon>Vibrionaceae</taxon>
        <taxon>Vibrio</taxon>
    </lineage>
</organism>
<sequence>MMEYTSLIAFTFAAVLLNLSPGPDSFCRIFSLGSIAGESDCAGDRITD</sequence>
<proteinExistence type="predicted"/>
<dbReference type="AlphaFoldDB" id="A0A1Y6IQY8"/>
<dbReference type="EMBL" id="FXXI01000002">
    <property type="protein sequence ID" value="SMS00069.1"/>
    <property type="molecule type" value="Genomic_DNA"/>
</dbReference>
<evidence type="ECO:0000313" key="1">
    <source>
        <dbReference type="EMBL" id="SMS00069.1"/>
    </source>
</evidence>
<evidence type="ECO:0000313" key="2">
    <source>
        <dbReference type="Proteomes" id="UP000196125"/>
    </source>
</evidence>
<gene>
    <name evidence="1" type="ORF">VIM7927_01310</name>
</gene>
<accession>A0A1Y6IQY8</accession>
<protein>
    <submittedName>
        <fullName evidence="1">Uncharacterized protein</fullName>
    </submittedName>
</protein>
<reference evidence="1 2" key="1">
    <citation type="submission" date="2017-05" db="EMBL/GenBank/DDBJ databases">
        <authorList>
            <person name="Song R."/>
            <person name="Chenine A.L."/>
            <person name="Ruprecht R.M."/>
        </authorList>
    </citation>
    <scope>NUCLEOTIDE SEQUENCE [LARGE SCALE GENOMIC DNA]</scope>
    <source>
        <strain evidence="1 2">CECT 7927</strain>
    </source>
</reference>